<dbReference type="InterPro" id="IPR011006">
    <property type="entry name" value="CheY-like_superfamily"/>
</dbReference>
<evidence type="ECO:0000256" key="1">
    <source>
        <dbReference type="ARBA" id="ARBA00022741"/>
    </source>
</evidence>
<dbReference type="InterPro" id="IPR027417">
    <property type="entry name" value="P-loop_NTPase"/>
</dbReference>
<name>A0A099KL91_COLPS</name>
<dbReference type="Pfam" id="PF10609">
    <property type="entry name" value="ParA"/>
    <property type="match status" value="1"/>
</dbReference>
<organism evidence="5 6">
    <name type="scientific">Colwellia psychrerythraea</name>
    <name type="common">Vibrio psychroerythus</name>
    <dbReference type="NCBI Taxonomy" id="28229"/>
    <lineage>
        <taxon>Bacteria</taxon>
        <taxon>Pseudomonadati</taxon>
        <taxon>Pseudomonadota</taxon>
        <taxon>Gammaproteobacteria</taxon>
        <taxon>Alteromonadales</taxon>
        <taxon>Colwelliaceae</taxon>
        <taxon>Colwellia</taxon>
    </lineage>
</organism>
<dbReference type="Proteomes" id="UP000029868">
    <property type="component" value="Unassembled WGS sequence"/>
</dbReference>
<dbReference type="GO" id="GO:0051782">
    <property type="term" value="P:negative regulation of cell division"/>
    <property type="evidence" value="ECO:0007669"/>
    <property type="project" value="TreeGrafter"/>
</dbReference>
<dbReference type="AlphaFoldDB" id="A0A099KL91"/>
<dbReference type="OrthoDB" id="9811749at2"/>
<evidence type="ECO:0000256" key="3">
    <source>
        <dbReference type="PROSITE-ProRule" id="PRU00169"/>
    </source>
</evidence>
<proteinExistence type="predicted"/>
<dbReference type="GO" id="GO:0005829">
    <property type="term" value="C:cytosol"/>
    <property type="evidence" value="ECO:0007669"/>
    <property type="project" value="TreeGrafter"/>
</dbReference>
<evidence type="ECO:0000313" key="5">
    <source>
        <dbReference type="EMBL" id="KGJ91191.1"/>
    </source>
</evidence>
<dbReference type="InterPro" id="IPR033756">
    <property type="entry name" value="YlxH/NBP35"/>
</dbReference>
<dbReference type="InterPro" id="IPR001789">
    <property type="entry name" value="Sig_transdc_resp-reg_receiver"/>
</dbReference>
<evidence type="ECO:0000256" key="2">
    <source>
        <dbReference type="ARBA" id="ARBA00022840"/>
    </source>
</evidence>
<accession>A0A099KL91</accession>
<evidence type="ECO:0000313" key="6">
    <source>
        <dbReference type="Proteomes" id="UP000029868"/>
    </source>
</evidence>
<dbReference type="GO" id="GO:0000160">
    <property type="term" value="P:phosphorelay signal transduction system"/>
    <property type="evidence" value="ECO:0007669"/>
    <property type="project" value="InterPro"/>
</dbReference>
<dbReference type="PANTHER" id="PTHR43384">
    <property type="entry name" value="SEPTUM SITE-DETERMINING PROTEIN MIND HOMOLOG, CHLOROPLASTIC-RELATED"/>
    <property type="match status" value="1"/>
</dbReference>
<evidence type="ECO:0000259" key="4">
    <source>
        <dbReference type="PROSITE" id="PS50110"/>
    </source>
</evidence>
<dbReference type="GO" id="GO:0009898">
    <property type="term" value="C:cytoplasmic side of plasma membrane"/>
    <property type="evidence" value="ECO:0007669"/>
    <property type="project" value="TreeGrafter"/>
</dbReference>
<dbReference type="SUPFAM" id="SSF52172">
    <property type="entry name" value="CheY-like"/>
    <property type="match status" value="1"/>
</dbReference>
<dbReference type="PANTHER" id="PTHR43384:SF6">
    <property type="entry name" value="SEPTUM SITE-DETERMINING PROTEIN MIND HOMOLOG, CHLOROPLASTIC"/>
    <property type="match status" value="1"/>
</dbReference>
<keyword evidence="3" id="KW-0597">Phosphoprotein</keyword>
<feature type="modified residue" description="4-aspartylphosphate" evidence="3">
    <location>
        <position position="89"/>
    </location>
</feature>
<reference evidence="5 6" key="1">
    <citation type="submission" date="2014-08" db="EMBL/GenBank/DDBJ databases">
        <title>Genomic and Phenotypic Diversity of Colwellia psychrerythraea strains from Disparate Marine Basins.</title>
        <authorList>
            <person name="Techtmann S.M."/>
            <person name="Stelling S.C."/>
            <person name="Utturkar S.M."/>
            <person name="Alshibli N."/>
            <person name="Harris A."/>
            <person name="Brown S.D."/>
            <person name="Hazen T.C."/>
        </authorList>
    </citation>
    <scope>NUCLEOTIDE SEQUENCE [LARGE SCALE GENOMIC DNA]</scope>
    <source>
        <strain evidence="5 6">GAB14E</strain>
    </source>
</reference>
<dbReference type="PROSITE" id="PS50110">
    <property type="entry name" value="RESPONSE_REGULATORY"/>
    <property type="match status" value="1"/>
</dbReference>
<keyword evidence="2" id="KW-0067">ATP-binding</keyword>
<keyword evidence="1" id="KW-0547">Nucleotide-binding</keyword>
<dbReference type="Gene3D" id="3.40.50.2300">
    <property type="match status" value="1"/>
</dbReference>
<dbReference type="EMBL" id="JQEC01000042">
    <property type="protein sequence ID" value="KGJ91191.1"/>
    <property type="molecule type" value="Genomic_DNA"/>
</dbReference>
<dbReference type="GO" id="GO:0016887">
    <property type="term" value="F:ATP hydrolysis activity"/>
    <property type="evidence" value="ECO:0007669"/>
    <property type="project" value="TreeGrafter"/>
</dbReference>
<dbReference type="RefSeq" id="WP_033083063.1">
    <property type="nucleotide sequence ID" value="NZ_JQEC01000042.1"/>
</dbReference>
<dbReference type="PATRIC" id="fig|28229.3.peg.3064"/>
<gene>
    <name evidence="5" type="ORF">GAB14E_3343</name>
</gene>
<dbReference type="GO" id="GO:0005524">
    <property type="term" value="F:ATP binding"/>
    <property type="evidence" value="ECO:0007669"/>
    <property type="project" value="UniProtKB-KW"/>
</dbReference>
<dbReference type="InterPro" id="IPR050625">
    <property type="entry name" value="ParA/MinD_ATPase"/>
</dbReference>
<dbReference type="Gene3D" id="3.40.50.300">
    <property type="entry name" value="P-loop containing nucleotide triphosphate hydrolases"/>
    <property type="match status" value="1"/>
</dbReference>
<comment type="caution">
    <text evidence="5">The sequence shown here is derived from an EMBL/GenBank/DDBJ whole genome shotgun (WGS) entry which is preliminary data.</text>
</comment>
<feature type="domain" description="Response regulatory" evidence="4">
    <location>
        <begin position="23"/>
        <end position="154"/>
    </location>
</feature>
<dbReference type="SUPFAM" id="SSF52540">
    <property type="entry name" value="P-loop containing nucleoside triphosphate hydrolases"/>
    <property type="match status" value="1"/>
</dbReference>
<protein>
    <submittedName>
        <fullName evidence="5">AAA domain containing protein</fullName>
    </submittedName>
</protein>
<sequence length="431" mass="46806">MTSSVINASKSIKQHKNQPQADSLLAFVTDKSNELLLNKVFSNFSSSMASLNDGTQGKHGATTKAINGNIDAAISYLRDNQSPRILIVDIDDEEQVITSINALAHVCEPGTRVLVLGSSDNVDLYRELKNLGIDDYLCKPLNQSLLLHALGRATGKVQQTARVGSGKSVAIAGCCGGVGVSTIAANLARAFANHGAKTLVTDLNCYGGDIDLLLNANSNAGVGLVQLLNEQQNVDKLLIERSCLQIEQRLYLLKSLGQKYHFDSQNYQKLAQVLAEEFNYLLWDLPAHLLIEQGIADTLFNADVQVLVCSPSLASLRQCKALLTQLGEQRYAQRTLLVLNLLHGNSEHSLSQAMLEQHIGRSFDHVLPYAPKKVLKAAELGESLLSEVHGVGRSLLALSEDILGVSQQANNSLFARIMPLRNWYKKASGKA</sequence>